<keyword evidence="4" id="KW-1185">Reference proteome</keyword>
<dbReference type="Pfam" id="PF00561">
    <property type="entry name" value="Abhydrolase_1"/>
    <property type="match status" value="1"/>
</dbReference>
<gene>
    <name evidence="3" type="ORF">G7077_02520</name>
</gene>
<dbReference type="SUPFAM" id="SSF53474">
    <property type="entry name" value="alpha/beta-Hydrolases"/>
    <property type="match status" value="1"/>
</dbReference>
<dbReference type="AlphaFoldDB" id="A0A6G7YMI4"/>
<evidence type="ECO:0000313" key="3">
    <source>
        <dbReference type="EMBL" id="QIK77953.1"/>
    </source>
</evidence>
<dbReference type="EMBL" id="CP049869">
    <property type="protein sequence ID" value="QIK77953.1"/>
    <property type="molecule type" value="Genomic_DNA"/>
</dbReference>
<evidence type="ECO:0000259" key="2">
    <source>
        <dbReference type="Pfam" id="PF00561"/>
    </source>
</evidence>
<proteinExistence type="inferred from homology"/>
<dbReference type="InterPro" id="IPR029058">
    <property type="entry name" value="AB_hydrolase_fold"/>
</dbReference>
<dbReference type="GO" id="GO:0016787">
    <property type="term" value="F:hydrolase activity"/>
    <property type="evidence" value="ECO:0007669"/>
    <property type="project" value="UniProtKB-KW"/>
</dbReference>
<organism evidence="3 4">
    <name type="scientific">Sphingomonas piscis</name>
    <dbReference type="NCBI Taxonomy" id="2714943"/>
    <lineage>
        <taxon>Bacteria</taxon>
        <taxon>Pseudomonadati</taxon>
        <taxon>Pseudomonadota</taxon>
        <taxon>Alphaproteobacteria</taxon>
        <taxon>Sphingomonadales</taxon>
        <taxon>Sphingomonadaceae</taxon>
        <taxon>Sphingomonas</taxon>
    </lineage>
</organism>
<accession>A0A6G7YMI4</accession>
<protein>
    <submittedName>
        <fullName evidence="3">Alpha/beta hydrolase</fullName>
    </submittedName>
</protein>
<evidence type="ECO:0000313" key="4">
    <source>
        <dbReference type="Proteomes" id="UP000503222"/>
    </source>
</evidence>
<evidence type="ECO:0000256" key="1">
    <source>
        <dbReference type="ARBA" id="ARBA00038128"/>
    </source>
</evidence>
<dbReference type="InterPro" id="IPR000073">
    <property type="entry name" value="AB_hydrolase_1"/>
</dbReference>
<dbReference type="PANTHER" id="PTHR43433">
    <property type="entry name" value="HYDROLASE, ALPHA/BETA FOLD FAMILY PROTEIN"/>
    <property type="match status" value="1"/>
</dbReference>
<sequence length="294" mass="32052">MPYAKAKDGTMLYYKDWGRGHPIVLMHGWPLTGDTWDDAAVRLGEEGHRLIIPDRRGFGRSDQPWDGYDYDTFSDDVAAILEDAGISEPVGIVGFSMGGGEVARFVSRQGKGRVSHAALISSVVPHVVQSDFNPDGVPQEQLDAITAELKKDRAGFMTTFLKQFYGVGFMTSSVSDEVVENSHRQAMMAGARPTLAAAQAWATTDFRPDLPAFEGIPTLIIHGTADKNVPIDATGRVAAKLIPHADFLEYDGSPHGVFETDKERLINDLLEFFGTGRAAEADQRSAIPLNETTL</sequence>
<dbReference type="PANTHER" id="PTHR43433:SF4">
    <property type="entry name" value="NON-HEME CHLOROPEROXIDASE-RELATED"/>
    <property type="match status" value="1"/>
</dbReference>
<dbReference type="Gene3D" id="3.40.50.1820">
    <property type="entry name" value="alpha/beta hydrolase"/>
    <property type="match status" value="1"/>
</dbReference>
<dbReference type="InterPro" id="IPR050471">
    <property type="entry name" value="AB_hydrolase"/>
</dbReference>
<feature type="domain" description="AB hydrolase-1" evidence="2">
    <location>
        <begin position="22"/>
        <end position="260"/>
    </location>
</feature>
<comment type="similarity">
    <text evidence="1">Belongs to the AB hydrolase superfamily. Bacterial non-heme haloperoxidase / perhydrolase family.</text>
</comment>
<dbReference type="PRINTS" id="PR00111">
    <property type="entry name" value="ABHYDROLASE"/>
</dbReference>
<dbReference type="Proteomes" id="UP000503222">
    <property type="component" value="Chromosome"/>
</dbReference>
<dbReference type="RefSeq" id="WP_166410348.1">
    <property type="nucleotide sequence ID" value="NZ_CP049869.1"/>
</dbReference>
<name>A0A6G7YMI4_9SPHN</name>
<keyword evidence="3" id="KW-0378">Hydrolase</keyword>
<dbReference type="KEGG" id="spii:G7077_02520"/>
<dbReference type="FunFam" id="3.40.50.1820:FF:000205">
    <property type="entry name" value="Non-haem bromoperoxidase BPO-A2"/>
    <property type="match status" value="1"/>
</dbReference>
<reference evidence="3 4" key="1">
    <citation type="submission" date="2020-03" db="EMBL/GenBank/DDBJ databases">
        <title>Sphingomonas sp. nov., isolated from fish.</title>
        <authorList>
            <person name="Hyun D.-W."/>
            <person name="Bae J.-W."/>
        </authorList>
    </citation>
    <scope>NUCLEOTIDE SEQUENCE [LARGE SCALE GENOMIC DNA]</scope>
    <source>
        <strain evidence="3 4">HDW15B</strain>
    </source>
</reference>